<evidence type="ECO:0000313" key="5">
    <source>
        <dbReference type="EMBL" id="MFD2670701.1"/>
    </source>
</evidence>
<comment type="caution">
    <text evidence="5">The sequence shown here is derived from an EMBL/GenBank/DDBJ whole genome shotgun (WGS) entry which is preliminary data.</text>
</comment>
<reference evidence="6" key="1">
    <citation type="journal article" date="2019" name="Int. J. Syst. Evol. Microbiol.">
        <title>The Global Catalogue of Microorganisms (GCM) 10K type strain sequencing project: providing services to taxonomists for standard genome sequencing and annotation.</title>
        <authorList>
            <consortium name="The Broad Institute Genomics Platform"/>
            <consortium name="The Broad Institute Genome Sequencing Center for Infectious Disease"/>
            <person name="Wu L."/>
            <person name="Ma J."/>
        </authorList>
    </citation>
    <scope>NUCLEOTIDE SEQUENCE [LARGE SCALE GENOMIC DNA]</scope>
    <source>
        <strain evidence="6">KCTC 33676</strain>
    </source>
</reference>
<keyword evidence="2" id="KW-0186">Copper</keyword>
<dbReference type="Proteomes" id="UP001597497">
    <property type="component" value="Unassembled WGS sequence"/>
</dbReference>
<evidence type="ECO:0000256" key="3">
    <source>
        <dbReference type="SAM" id="Phobius"/>
    </source>
</evidence>
<proteinExistence type="inferred from homology"/>
<evidence type="ECO:0000259" key="4">
    <source>
        <dbReference type="PROSITE" id="PS51352"/>
    </source>
</evidence>
<dbReference type="Pfam" id="PF02630">
    <property type="entry name" value="SCO1-SenC"/>
    <property type="match status" value="1"/>
</dbReference>
<evidence type="ECO:0000313" key="6">
    <source>
        <dbReference type="Proteomes" id="UP001597497"/>
    </source>
</evidence>
<dbReference type="Gene3D" id="3.40.30.10">
    <property type="entry name" value="Glutaredoxin"/>
    <property type="match status" value="1"/>
</dbReference>
<comment type="similarity">
    <text evidence="1">Belongs to the SCO1/2 family.</text>
</comment>
<organism evidence="5 6">
    <name type="scientific">Marinicrinis sediminis</name>
    <dbReference type="NCBI Taxonomy" id="1652465"/>
    <lineage>
        <taxon>Bacteria</taxon>
        <taxon>Bacillati</taxon>
        <taxon>Bacillota</taxon>
        <taxon>Bacilli</taxon>
        <taxon>Bacillales</taxon>
        <taxon>Paenibacillaceae</taxon>
    </lineage>
</organism>
<keyword evidence="6" id="KW-1185">Reference proteome</keyword>
<dbReference type="PANTHER" id="PTHR12151:SF25">
    <property type="entry name" value="LINALOOL DEHYDRATASE_ISOMERASE DOMAIN-CONTAINING PROTEIN"/>
    <property type="match status" value="1"/>
</dbReference>
<protein>
    <submittedName>
        <fullName evidence="5">SCO family protein</fullName>
    </submittedName>
</protein>
<feature type="domain" description="Thioredoxin" evidence="4">
    <location>
        <begin position="35"/>
        <end position="205"/>
    </location>
</feature>
<evidence type="ECO:0000256" key="2">
    <source>
        <dbReference type="ARBA" id="ARBA00023008"/>
    </source>
</evidence>
<keyword evidence="3" id="KW-0472">Membrane</keyword>
<dbReference type="PANTHER" id="PTHR12151">
    <property type="entry name" value="ELECTRON TRANSPORT PROTIN SCO1/SENC FAMILY MEMBER"/>
    <property type="match status" value="1"/>
</dbReference>
<dbReference type="RefSeq" id="WP_379928125.1">
    <property type="nucleotide sequence ID" value="NZ_JBHUMM010000005.1"/>
</dbReference>
<name>A0ABW5R7G1_9BACL</name>
<keyword evidence="3" id="KW-1133">Transmembrane helix</keyword>
<dbReference type="CDD" id="cd02968">
    <property type="entry name" value="SCO"/>
    <property type="match status" value="1"/>
</dbReference>
<feature type="transmembrane region" description="Helical" evidence="3">
    <location>
        <begin position="6"/>
        <end position="26"/>
    </location>
</feature>
<sequence length="205" mass="22845">MKSYKLTYAAVAILLIVGGAMVYWAYFKDSGGSDFEVVGPAPAFELQNLNGETVTLENTNGKARLFYFFFSTCKDVCPPTTFVLSEVQEELKKEEAFGEDTAIIQITFDPENDTPERLKEFSSGYGADDSGWYFLTSDDQAYSQQITNEYGVAVQKMEDGDYAHTNVYVLVDKEGNIRNYYGIGNNIEDVDPAAIAKDMIELANE</sequence>
<dbReference type="SUPFAM" id="SSF52833">
    <property type="entry name" value="Thioredoxin-like"/>
    <property type="match status" value="1"/>
</dbReference>
<gene>
    <name evidence="5" type="ORF">ACFSUC_03640</name>
</gene>
<keyword evidence="3" id="KW-0812">Transmembrane</keyword>
<dbReference type="InterPro" id="IPR003782">
    <property type="entry name" value="SCO1/SenC"/>
</dbReference>
<dbReference type="InterPro" id="IPR036249">
    <property type="entry name" value="Thioredoxin-like_sf"/>
</dbReference>
<evidence type="ECO:0000256" key="1">
    <source>
        <dbReference type="ARBA" id="ARBA00010996"/>
    </source>
</evidence>
<accession>A0ABW5R7G1</accession>
<dbReference type="PROSITE" id="PS51352">
    <property type="entry name" value="THIOREDOXIN_2"/>
    <property type="match status" value="1"/>
</dbReference>
<dbReference type="EMBL" id="JBHUMM010000005">
    <property type="protein sequence ID" value="MFD2670701.1"/>
    <property type="molecule type" value="Genomic_DNA"/>
</dbReference>
<dbReference type="InterPro" id="IPR013766">
    <property type="entry name" value="Thioredoxin_domain"/>
</dbReference>